<dbReference type="OrthoDB" id="9776255at2"/>
<reference evidence="4 5" key="1">
    <citation type="submission" date="2017-05" db="EMBL/GenBank/DDBJ databases">
        <authorList>
            <person name="Varghese N."/>
            <person name="Submissions S."/>
        </authorList>
    </citation>
    <scope>NUCLEOTIDE SEQUENCE [LARGE SCALE GENOMIC DNA]</scope>
    <source>
        <strain evidence="4 5">DSM 21985</strain>
    </source>
</reference>
<dbReference type="PROSITE" id="PS51762">
    <property type="entry name" value="GH16_2"/>
    <property type="match status" value="1"/>
</dbReference>
<dbReference type="PANTHER" id="PTHR10963:SF55">
    <property type="entry name" value="GLYCOSIDE HYDROLASE FAMILY 16 PROTEIN"/>
    <property type="match status" value="1"/>
</dbReference>
<dbReference type="Gene3D" id="2.60.40.10">
    <property type="entry name" value="Immunoglobulins"/>
    <property type="match status" value="1"/>
</dbReference>
<dbReference type="PANTHER" id="PTHR10963">
    <property type="entry name" value="GLYCOSYL HYDROLASE-RELATED"/>
    <property type="match status" value="1"/>
</dbReference>
<dbReference type="InterPro" id="IPR013320">
    <property type="entry name" value="ConA-like_dom_sf"/>
</dbReference>
<evidence type="ECO:0000256" key="2">
    <source>
        <dbReference type="SAM" id="SignalP"/>
    </source>
</evidence>
<dbReference type="RefSeq" id="WP_142455480.1">
    <property type="nucleotide sequence ID" value="NZ_FXTP01000014.1"/>
</dbReference>
<dbReference type="Gene3D" id="2.60.120.260">
    <property type="entry name" value="Galactose-binding domain-like"/>
    <property type="match status" value="1"/>
</dbReference>
<dbReference type="InterPro" id="IPR008979">
    <property type="entry name" value="Galactose-bd-like_sf"/>
</dbReference>
<dbReference type="Pfam" id="PF00722">
    <property type="entry name" value="Glyco_hydro_16"/>
    <property type="match status" value="1"/>
</dbReference>
<dbReference type="InterPro" id="IPR000757">
    <property type="entry name" value="Beta-glucanase-like"/>
</dbReference>
<dbReference type="Gene3D" id="2.60.120.200">
    <property type="match status" value="1"/>
</dbReference>
<dbReference type="EMBL" id="FXTP01000014">
    <property type="protein sequence ID" value="SMO88652.1"/>
    <property type="molecule type" value="Genomic_DNA"/>
</dbReference>
<dbReference type="Pfam" id="PF18962">
    <property type="entry name" value="Por_Secre_tail"/>
    <property type="match status" value="1"/>
</dbReference>
<proteinExistence type="inferred from homology"/>
<dbReference type="GO" id="GO:0004553">
    <property type="term" value="F:hydrolase activity, hydrolyzing O-glycosyl compounds"/>
    <property type="evidence" value="ECO:0007669"/>
    <property type="project" value="InterPro"/>
</dbReference>
<dbReference type="Proteomes" id="UP000317557">
    <property type="component" value="Unassembled WGS sequence"/>
</dbReference>
<dbReference type="NCBIfam" id="TIGR04183">
    <property type="entry name" value="Por_Secre_tail"/>
    <property type="match status" value="1"/>
</dbReference>
<dbReference type="InterPro" id="IPR013783">
    <property type="entry name" value="Ig-like_fold"/>
</dbReference>
<accession>A0A521EXF1</accession>
<dbReference type="Gene3D" id="2.60.40.4070">
    <property type="match status" value="1"/>
</dbReference>
<evidence type="ECO:0000256" key="1">
    <source>
        <dbReference type="ARBA" id="ARBA00006865"/>
    </source>
</evidence>
<dbReference type="GO" id="GO:0005975">
    <property type="term" value="P:carbohydrate metabolic process"/>
    <property type="evidence" value="ECO:0007669"/>
    <property type="project" value="InterPro"/>
</dbReference>
<feature type="chain" id="PRO_5022168100" evidence="2">
    <location>
        <begin position="21"/>
        <end position="627"/>
    </location>
</feature>
<dbReference type="CDD" id="cd04080">
    <property type="entry name" value="CBM6_cellulase-like"/>
    <property type="match status" value="1"/>
</dbReference>
<protein>
    <submittedName>
        <fullName evidence="4">Por secretion system C-terminal sorting domain-containing protein</fullName>
    </submittedName>
</protein>
<evidence type="ECO:0000259" key="3">
    <source>
        <dbReference type="PROSITE" id="PS51762"/>
    </source>
</evidence>
<dbReference type="InterPro" id="IPR026444">
    <property type="entry name" value="Secre_tail"/>
</dbReference>
<dbReference type="CDD" id="cd08023">
    <property type="entry name" value="GH16_laminarinase_like"/>
    <property type="match status" value="1"/>
</dbReference>
<feature type="domain" description="GH16" evidence="3">
    <location>
        <begin position="25"/>
        <end position="271"/>
    </location>
</feature>
<organism evidence="4 5">
    <name type="scientific">Gracilimonas mengyeensis</name>
    <dbReference type="NCBI Taxonomy" id="1302730"/>
    <lineage>
        <taxon>Bacteria</taxon>
        <taxon>Pseudomonadati</taxon>
        <taxon>Balneolota</taxon>
        <taxon>Balneolia</taxon>
        <taxon>Balneolales</taxon>
        <taxon>Balneolaceae</taxon>
        <taxon>Gracilimonas</taxon>
    </lineage>
</organism>
<dbReference type="AlphaFoldDB" id="A0A521EXF1"/>
<dbReference type="InterPro" id="IPR050546">
    <property type="entry name" value="Glycosyl_Hydrlase_16"/>
</dbReference>
<comment type="similarity">
    <text evidence="1">Belongs to the glycosyl hydrolase 16 family.</text>
</comment>
<feature type="signal peptide" evidence="2">
    <location>
        <begin position="1"/>
        <end position="20"/>
    </location>
</feature>
<sequence length="627" mass="71523">MKYLSFLLFFLFALHSLASAQRYELSWSEEFNQEELDEDTWIKWHRTAYNEEHQYYTSRDTNVYLDDGMLHLVGLRENFGGRKWTSGRIESDNRFEFQYGRVEIRAKLPEGKGLWPAFWMLGSDISQIGWPYSGEIDIMEYRGHLPSQTSGTVHFSSVAPPGSGNANADRRYIGSDYDLPSGSFSEEFQLFQFEWTDSMMTWFINDQEFFQLSREEILAQTNYYPFDQPFYFILNLAIGGNFLGDQQPDASTPNRNEVLVDYVRVYQDINKKPVIIATYDSLQAVQTLEAFELEADVTDEDGEVEWVRFYINDERIGIDTEAPYTATWTPKIDGCYPLKIEAYDNDNGISSYSGEVTLVAGSGCEKASFGEEPAQFPGTLQLEWYDYGGLDVSYYDTTPDTNLGNGSGNDFRTTEAVDIIPDENESGNYLISNTEIGEWTKYQLEIEESGLYDIELRTVPGEGSARIDFKLDGKEWIYFNRISSREGENYHIKTISGEQLEEGTHELEMFISIAGGVQPDYLKATLTQSTSTEHPSQAFPASITLAQNYPNPFNPSTEIAFNLSKAESVHLAVYNSIGQHIETLRSGRFHEGSHSVRFNAQNLSSGIYYYQLKTSATVITRKMILMK</sequence>
<evidence type="ECO:0000313" key="5">
    <source>
        <dbReference type="Proteomes" id="UP000317557"/>
    </source>
</evidence>
<evidence type="ECO:0000313" key="4">
    <source>
        <dbReference type="EMBL" id="SMO88652.1"/>
    </source>
</evidence>
<gene>
    <name evidence="4" type="ORF">SAMN06265219_11421</name>
</gene>
<dbReference type="SUPFAM" id="SSF49899">
    <property type="entry name" value="Concanavalin A-like lectins/glucanases"/>
    <property type="match status" value="1"/>
</dbReference>
<keyword evidence="2" id="KW-0732">Signal</keyword>
<dbReference type="Pfam" id="PF17957">
    <property type="entry name" value="Big_7"/>
    <property type="match status" value="1"/>
</dbReference>
<name>A0A521EXF1_9BACT</name>
<dbReference type="SUPFAM" id="SSF49785">
    <property type="entry name" value="Galactose-binding domain-like"/>
    <property type="match status" value="1"/>
</dbReference>
<keyword evidence="5" id="KW-1185">Reference proteome</keyword>